<dbReference type="Pfam" id="PF06898">
    <property type="entry name" value="YqfD"/>
    <property type="match status" value="1"/>
</dbReference>
<dbReference type="RefSeq" id="WP_379951899.1">
    <property type="nucleotide sequence ID" value="NZ_JBHMAF010000196.1"/>
</dbReference>
<dbReference type="Proteomes" id="UP001589609">
    <property type="component" value="Unassembled WGS sequence"/>
</dbReference>
<evidence type="ECO:0000313" key="3">
    <source>
        <dbReference type="Proteomes" id="UP001589609"/>
    </source>
</evidence>
<evidence type="ECO:0000313" key="2">
    <source>
        <dbReference type="EMBL" id="MFB9761791.1"/>
    </source>
</evidence>
<accession>A0ABV5WME6</accession>
<reference evidence="2 3" key="1">
    <citation type="submission" date="2024-09" db="EMBL/GenBank/DDBJ databases">
        <authorList>
            <person name="Sun Q."/>
            <person name="Mori K."/>
        </authorList>
    </citation>
    <scope>NUCLEOTIDE SEQUENCE [LARGE SCALE GENOMIC DNA]</scope>
    <source>
        <strain evidence="2 3">JCM 11201</strain>
    </source>
</reference>
<dbReference type="InterPro" id="IPR010690">
    <property type="entry name" value="YqfD"/>
</dbReference>
<dbReference type="PIRSF" id="PIRSF029895">
    <property type="entry name" value="SpoIV"/>
    <property type="match status" value="1"/>
</dbReference>
<protein>
    <submittedName>
        <fullName evidence="2">Sporulation protein YqfD</fullName>
    </submittedName>
</protein>
<proteinExistence type="predicted"/>
<gene>
    <name evidence="2" type="primary">yqfD</name>
    <name evidence="2" type="ORF">ACFFMS_26525</name>
</gene>
<comment type="caution">
    <text evidence="2">The sequence shown here is derived from an EMBL/GenBank/DDBJ whole genome shotgun (WGS) entry which is preliminary data.</text>
</comment>
<keyword evidence="3" id="KW-1185">Reference proteome</keyword>
<keyword evidence="1" id="KW-1133">Transmembrane helix</keyword>
<keyword evidence="1" id="KW-0812">Transmembrane</keyword>
<sequence length="407" mass="47295">MKNQWVTVFLGYVKVRLKGRGSERFVNECVRRGIFVWNVKRIGNEALTFHMLLKDVRRLRGVRRKNECDIAFIGRYGFPFWQKRLLRNSGFLIGFVLFFVSIIVLSNMVWNVEIEGAKPETEYLLVKELNHLGVEKGKLQFQMPDVDAIQRSLTNNVHSITWVGVELRGTTYHLQVVEKSEPEEEEALSPRNLIAKKEAVIERLFVEKGKPAVAVHDHVEKGQLLVSGMYGKEDNPTLVPAKGVIFGETWYKSEVEVPLKTTFQVYTGEFFVKHYIKLGNFKIKVWGFEENKYKRFKEDAMMYNIKFFRWSLPIAYEKVSVREEEAADRQYTEKQAIEAGKEMAQQELKKKLDEKATIVGEKVLQKRLENGKLKLSLHYKVIEDIVATQPISKPDIQKESKKKQKSS</sequence>
<dbReference type="EMBL" id="JBHMAF010000196">
    <property type="protein sequence ID" value="MFB9761791.1"/>
    <property type="molecule type" value="Genomic_DNA"/>
</dbReference>
<evidence type="ECO:0000256" key="1">
    <source>
        <dbReference type="SAM" id="Phobius"/>
    </source>
</evidence>
<keyword evidence="1" id="KW-0472">Membrane</keyword>
<name>A0ABV5WME6_9BACI</name>
<organism evidence="2 3">
    <name type="scientific">Ectobacillus funiculus</name>
    <dbReference type="NCBI Taxonomy" id="137993"/>
    <lineage>
        <taxon>Bacteria</taxon>
        <taxon>Bacillati</taxon>
        <taxon>Bacillota</taxon>
        <taxon>Bacilli</taxon>
        <taxon>Bacillales</taxon>
        <taxon>Bacillaceae</taxon>
        <taxon>Ectobacillus</taxon>
    </lineage>
</organism>
<dbReference type="NCBIfam" id="TIGR02876">
    <property type="entry name" value="spore_yqfD"/>
    <property type="match status" value="1"/>
</dbReference>
<feature type="transmembrane region" description="Helical" evidence="1">
    <location>
        <begin position="90"/>
        <end position="110"/>
    </location>
</feature>